<evidence type="ECO:0008006" key="7">
    <source>
        <dbReference type="Google" id="ProtNLM"/>
    </source>
</evidence>
<dbReference type="SUPFAM" id="SSF53067">
    <property type="entry name" value="Actin-like ATPase domain"/>
    <property type="match status" value="2"/>
</dbReference>
<dbReference type="InterPro" id="IPR002821">
    <property type="entry name" value="Hydantoinase_A"/>
</dbReference>
<comment type="caution">
    <text evidence="5">The sequence shown here is derived from an EMBL/GenBank/DDBJ whole genome shotgun (WGS) entry which is preliminary data.</text>
</comment>
<reference evidence="5 6" key="1">
    <citation type="submission" date="2023-08" db="EMBL/GenBank/DDBJ databases">
        <title>Annotated Genome Sequence of Vanrija albida AlHP1.</title>
        <authorList>
            <person name="Herzog R."/>
        </authorList>
    </citation>
    <scope>NUCLEOTIDE SEQUENCE [LARGE SCALE GENOMIC DNA]</scope>
    <source>
        <strain evidence="5 6">AlHP1</strain>
    </source>
</reference>
<evidence type="ECO:0000313" key="5">
    <source>
        <dbReference type="EMBL" id="KAL1410290.1"/>
    </source>
</evidence>
<dbReference type="Pfam" id="PF05378">
    <property type="entry name" value="Hydant_A_N"/>
    <property type="match status" value="1"/>
</dbReference>
<sequence>MPAIRPNGGQRPHLNNTLYSYATTTSSSMTIAPTAPLRIGVDVGGTNTDAVVLDLTPDVEKPVLATHKAPTTADITTGIQRAIGACLERSSVDRSQIQAVAIGTTSFVNSLIERDATKLQRVAVLRLCGPFSRLCPPFVSFPYELRNVLEGPCFFAKGGLQVDGSEIDQVDPLEIRGIAAEMRRLEVQTVAVSSCYAPIDLEIKQEELVRDILQAELPGVRITISKDVANIGLLERENAAILNAALLAFAEKTVAAFLVSIAALGLSSPVFLTSNDGTLMTCQQAARLPIRTFSSGPTNSMRGANFLAGLVAGKKARETALVIDVGGTTTEIGVLLPTGFPRQAGAFHSLCGVPLNFSMPHVYSIGLGGGSRVRTDARGRVTVGPDSVGYKITDEALCFGGSTGTATDIAVATGRAEGVGNTSLVTLLNPTAVIAAEQRIRHMIELAIDSMKTSSSDIPVYLVGGGAILVPDELKGVSEVVRFPHYDAANAVGAACAQISGVVDTVEDTTTVSVAEAQKAVEKRAIDRAIAQGADPDHTVIVESEVIPIAYATDKCRFYVKAAGEWRGRARDVSGEPKANSRVTPTWDTTTEVAPIPAANGKRQLPLEDPEITAYDIRSYRPTILNKEWFLSEVDLEWIAAGCYILGTGGGGNPQTTYLEIRELVRAGAHVRVIDLDSLPDEDHVIPGANIGAPEVGLERLGGPDPSEGVYDVMKLTGHTTAGALAAVEIGGGNGMVQMITGASNHMNLPVVDGDFMGRAYPTGWQSTLHVFDPSEKGALVLPVVLTSGDGATMHVTRVKHEKDIDRFLRAGCIEMGTAGNIQCRPLSKANTHRMLIRNTVSQAWRLGRAVALAKKQSNIGSIGQILVDAVGGSKAGRVLFMGKIVEVGRKLHKGHSYGEVVIQALSAEDEEGDDEEAPREKFEGVMKIPFKNENLLAEHTVNGNSRIVAGVPDLISIIDAQNGVALGTPEYKYGLRVLVLGITAAPQWTGTQRGLDLGSLTAFGYDEPYVPLGEYVQPRSVIEEFA</sequence>
<dbReference type="InterPro" id="IPR045079">
    <property type="entry name" value="Oxoprolinase-like"/>
</dbReference>
<dbReference type="InterPro" id="IPR024071">
    <property type="entry name" value="S-Me-THD_C_sf"/>
</dbReference>
<dbReference type="Gene3D" id="3.30.420.40">
    <property type="match status" value="1"/>
</dbReference>
<proteinExistence type="predicted"/>
<feature type="domain" description="S-Me-THD-like C-terminal" evidence="4">
    <location>
        <begin position="802"/>
        <end position="1013"/>
    </location>
</feature>
<feature type="domain" description="S-Me-THD N-terminal" evidence="3">
    <location>
        <begin position="635"/>
        <end position="797"/>
    </location>
</feature>
<evidence type="ECO:0000313" key="6">
    <source>
        <dbReference type="Proteomes" id="UP001565368"/>
    </source>
</evidence>
<evidence type="ECO:0000259" key="4">
    <source>
        <dbReference type="Pfam" id="PF20906"/>
    </source>
</evidence>
<dbReference type="InterPro" id="IPR048350">
    <property type="entry name" value="S-Me-THD-like_C"/>
</dbReference>
<feature type="domain" description="Hydantoinase A/oxoprolinase" evidence="1">
    <location>
        <begin position="236"/>
        <end position="415"/>
    </location>
</feature>
<dbReference type="PANTHER" id="PTHR11365">
    <property type="entry name" value="5-OXOPROLINASE RELATED"/>
    <property type="match status" value="1"/>
</dbReference>
<dbReference type="Pfam" id="PF20906">
    <property type="entry name" value="S-Me-THD_C"/>
    <property type="match status" value="1"/>
</dbReference>
<feature type="domain" description="Hydantoinase/oxoprolinase N-terminal" evidence="2">
    <location>
        <begin position="38"/>
        <end position="216"/>
    </location>
</feature>
<evidence type="ECO:0000259" key="1">
    <source>
        <dbReference type="Pfam" id="PF01968"/>
    </source>
</evidence>
<dbReference type="RefSeq" id="XP_069210234.1">
    <property type="nucleotide sequence ID" value="XM_069352816.1"/>
</dbReference>
<evidence type="ECO:0000259" key="2">
    <source>
        <dbReference type="Pfam" id="PF05378"/>
    </source>
</evidence>
<dbReference type="SUPFAM" id="SSF160991">
    <property type="entry name" value="CV3147-like"/>
    <property type="match status" value="1"/>
</dbReference>
<dbReference type="GeneID" id="95985339"/>
<dbReference type="Gene3D" id="3.40.1610.10">
    <property type="entry name" value="CV3147-like domain"/>
    <property type="match status" value="1"/>
</dbReference>
<dbReference type="InterPro" id="IPR043129">
    <property type="entry name" value="ATPase_NBD"/>
</dbReference>
<organism evidence="5 6">
    <name type="scientific">Vanrija albida</name>
    <dbReference type="NCBI Taxonomy" id="181172"/>
    <lineage>
        <taxon>Eukaryota</taxon>
        <taxon>Fungi</taxon>
        <taxon>Dikarya</taxon>
        <taxon>Basidiomycota</taxon>
        <taxon>Agaricomycotina</taxon>
        <taxon>Tremellomycetes</taxon>
        <taxon>Trichosporonales</taxon>
        <taxon>Trichosporonaceae</taxon>
        <taxon>Vanrija</taxon>
    </lineage>
</organism>
<dbReference type="PANTHER" id="PTHR11365:SF10">
    <property type="entry name" value="HYDANTOINASE_OXOPROLINASE"/>
    <property type="match status" value="1"/>
</dbReference>
<dbReference type="EMBL" id="JBBXJM010000003">
    <property type="protein sequence ID" value="KAL1410290.1"/>
    <property type="molecule type" value="Genomic_DNA"/>
</dbReference>
<evidence type="ECO:0000259" key="3">
    <source>
        <dbReference type="Pfam" id="PF06032"/>
    </source>
</evidence>
<name>A0ABR3Q6C0_9TREE</name>
<keyword evidence="6" id="KW-1185">Reference proteome</keyword>
<dbReference type="InterPro" id="IPR027479">
    <property type="entry name" value="S-Me-THD_N_sf"/>
</dbReference>
<gene>
    <name evidence="5" type="ORF">Q8F55_004296</name>
</gene>
<dbReference type="Pfam" id="PF06032">
    <property type="entry name" value="S-Me-THD_N"/>
    <property type="match status" value="1"/>
</dbReference>
<dbReference type="InterPro" id="IPR008040">
    <property type="entry name" value="Hydant_A_N"/>
</dbReference>
<protein>
    <recommendedName>
        <fullName evidence="7">Hydantoinase</fullName>
    </recommendedName>
</protein>
<accession>A0ABR3Q6C0</accession>
<dbReference type="Gene3D" id="2.40.390.10">
    <property type="entry name" value="CV3147-like"/>
    <property type="match status" value="1"/>
</dbReference>
<dbReference type="InterPro" id="IPR010318">
    <property type="entry name" value="S-Me-THD_N"/>
</dbReference>
<dbReference type="Pfam" id="PF01968">
    <property type="entry name" value="Hydantoinase_A"/>
    <property type="match status" value="1"/>
</dbReference>
<dbReference type="Proteomes" id="UP001565368">
    <property type="component" value="Unassembled WGS sequence"/>
</dbReference>